<evidence type="ECO:0000313" key="1">
    <source>
        <dbReference type="EMBL" id="KKN35094.1"/>
    </source>
</evidence>
<sequence>MNNYDIDSPSFRPEDIWTAIPPNGWENHKFKIKEFDIKEIDKIVCLNGDIHNILKDLDRKPVFGSLRKMIDEGQLLRMPAVTTLFPDSERYVWDDGIHRTVLYFDMFNVDTMPIIVLGGKKSDKTLRFQR</sequence>
<proteinExistence type="predicted"/>
<dbReference type="EMBL" id="LAZR01002064">
    <property type="protein sequence ID" value="KKN35094.1"/>
    <property type="molecule type" value="Genomic_DNA"/>
</dbReference>
<accession>A0A0F9PXZ7</accession>
<protein>
    <submittedName>
        <fullName evidence="1">Uncharacterized protein</fullName>
    </submittedName>
</protein>
<name>A0A0F9PXZ7_9ZZZZ</name>
<gene>
    <name evidence="1" type="ORF">LCGC14_0787190</name>
</gene>
<comment type="caution">
    <text evidence="1">The sequence shown here is derived from an EMBL/GenBank/DDBJ whole genome shotgun (WGS) entry which is preliminary data.</text>
</comment>
<organism evidence="1">
    <name type="scientific">marine sediment metagenome</name>
    <dbReference type="NCBI Taxonomy" id="412755"/>
    <lineage>
        <taxon>unclassified sequences</taxon>
        <taxon>metagenomes</taxon>
        <taxon>ecological metagenomes</taxon>
    </lineage>
</organism>
<dbReference type="AlphaFoldDB" id="A0A0F9PXZ7"/>
<reference evidence="1" key="1">
    <citation type="journal article" date="2015" name="Nature">
        <title>Complex archaea that bridge the gap between prokaryotes and eukaryotes.</title>
        <authorList>
            <person name="Spang A."/>
            <person name="Saw J.H."/>
            <person name="Jorgensen S.L."/>
            <person name="Zaremba-Niedzwiedzka K."/>
            <person name="Martijn J."/>
            <person name="Lind A.E."/>
            <person name="van Eijk R."/>
            <person name="Schleper C."/>
            <person name="Guy L."/>
            <person name="Ettema T.J."/>
        </authorList>
    </citation>
    <scope>NUCLEOTIDE SEQUENCE</scope>
</reference>